<keyword evidence="1" id="KW-0175">Coiled coil</keyword>
<dbReference type="AlphaFoldDB" id="A0A842J282"/>
<comment type="caution">
    <text evidence="2">The sequence shown here is derived from an EMBL/GenBank/DDBJ whole genome shotgun (WGS) entry which is preliminary data.</text>
</comment>
<evidence type="ECO:0000313" key="3">
    <source>
        <dbReference type="Proteomes" id="UP000552683"/>
    </source>
</evidence>
<dbReference type="Proteomes" id="UP000552683">
    <property type="component" value="Unassembled WGS sequence"/>
</dbReference>
<gene>
    <name evidence="2" type="ORF">H7R39_01035</name>
</gene>
<accession>A0A842J282</accession>
<dbReference type="EMBL" id="JACLZK010000001">
    <property type="protein sequence ID" value="MBC2881876.1"/>
    <property type="molecule type" value="Genomic_DNA"/>
</dbReference>
<proteinExistence type="predicted"/>
<name>A0A842J282_9BACT</name>
<feature type="coiled-coil region" evidence="1">
    <location>
        <begin position="8"/>
        <end position="42"/>
    </location>
</feature>
<protein>
    <submittedName>
        <fullName evidence="2">Uncharacterized protein</fullName>
    </submittedName>
</protein>
<evidence type="ECO:0000256" key="1">
    <source>
        <dbReference type="SAM" id="Coils"/>
    </source>
</evidence>
<organism evidence="2 3">
    <name type="scientific">Campylobacter massiliensis</name>
    <dbReference type="NCBI Taxonomy" id="2762557"/>
    <lineage>
        <taxon>Bacteria</taxon>
        <taxon>Pseudomonadati</taxon>
        <taxon>Campylobacterota</taxon>
        <taxon>Epsilonproteobacteria</taxon>
        <taxon>Campylobacterales</taxon>
        <taxon>Campylobacteraceae</taxon>
        <taxon>Campylobacter</taxon>
    </lineage>
</organism>
<reference evidence="2 3" key="1">
    <citation type="submission" date="2020-08" db="EMBL/GenBank/DDBJ databases">
        <title>Complete genome and description of Campylobacter massiliensis Marseille-Q3452 sp. nov.</title>
        <authorList>
            <person name="Antezack A."/>
        </authorList>
    </citation>
    <scope>NUCLEOTIDE SEQUENCE [LARGE SCALE GENOMIC DNA]</scope>
    <source>
        <strain evidence="2 3">Marseille-Q3452</strain>
    </source>
</reference>
<dbReference type="RefSeq" id="WP_185897586.1">
    <property type="nucleotide sequence ID" value="NZ_JACLZK010000001.1"/>
</dbReference>
<evidence type="ECO:0000313" key="2">
    <source>
        <dbReference type="EMBL" id="MBC2881876.1"/>
    </source>
</evidence>
<sequence>MKKILAKLSSIEKREKAAQNAIEKAQKELAAIAIEKAQYEAIAKKFEAPAV</sequence>
<keyword evidence="3" id="KW-1185">Reference proteome</keyword>